<dbReference type="EMBL" id="UGTP01000005">
    <property type="protein sequence ID" value="SUC38069.1"/>
    <property type="molecule type" value="Genomic_DNA"/>
</dbReference>
<dbReference type="EMBL" id="UGTP01000001">
    <property type="protein sequence ID" value="SUC11772.1"/>
    <property type="molecule type" value="Genomic_DNA"/>
</dbReference>
<evidence type="ECO:0000313" key="3">
    <source>
        <dbReference type="EMBL" id="SUC11772.1"/>
    </source>
</evidence>
<dbReference type="Pfam" id="PF01609">
    <property type="entry name" value="DDE_Tnp_1"/>
    <property type="match status" value="1"/>
</dbReference>
<dbReference type="GO" id="GO:0004803">
    <property type="term" value="F:transposase activity"/>
    <property type="evidence" value="ECO:0007669"/>
    <property type="project" value="InterPro"/>
</dbReference>
<dbReference type="GO" id="GO:0006313">
    <property type="term" value="P:DNA transposition"/>
    <property type="evidence" value="ECO:0007669"/>
    <property type="project" value="InterPro"/>
</dbReference>
<dbReference type="EMBL" id="UGTP01000001">
    <property type="protein sequence ID" value="SUC12574.1"/>
    <property type="molecule type" value="Genomic_DNA"/>
</dbReference>
<proteinExistence type="predicted"/>
<reference evidence="7 9" key="1">
    <citation type="submission" date="2018-06" db="EMBL/GenBank/DDBJ databases">
        <authorList>
            <consortium name="Pathogen Informatics"/>
            <person name="Doyle S."/>
        </authorList>
    </citation>
    <scope>NUCLEOTIDE SEQUENCE [LARGE SCALE GENOMIC DNA]</scope>
    <source>
        <strain evidence="7 9">NCTC13043</strain>
    </source>
</reference>
<dbReference type="InterPro" id="IPR002559">
    <property type="entry name" value="Transposase_11"/>
</dbReference>
<gene>
    <name evidence="2" type="ORF">NCTC13043_00276</name>
    <name evidence="3" type="ORF">NCTC13043_00632</name>
    <name evidence="4" type="ORF">NCTC13043_01132</name>
    <name evidence="5" type="ORF">NCTC13043_01181</name>
    <name evidence="6" type="ORF">NCTC13043_01186</name>
    <name evidence="7" type="ORF">NCTC13043_02562</name>
    <name evidence="8" type="ORF">NCTC13043_02569</name>
</gene>
<evidence type="ECO:0000313" key="2">
    <source>
        <dbReference type="EMBL" id="SUC11430.1"/>
    </source>
</evidence>
<dbReference type="NCBIfam" id="NF033520">
    <property type="entry name" value="transpos_IS982"/>
    <property type="match status" value="1"/>
</dbReference>
<evidence type="ECO:0000313" key="7">
    <source>
        <dbReference type="EMBL" id="SUC38062.1"/>
    </source>
</evidence>
<dbReference type="EMBL" id="UGTP01000001">
    <property type="protein sequence ID" value="SUC12525.1"/>
    <property type="molecule type" value="Genomic_DNA"/>
</dbReference>
<sequence>MNVKKLHMSLKISNFMIINNTVICFNSMHNLYANFVKILEICKKFSYGLVNDLGNIPRRGVVPRFSDLDVIALSLTAEHLGIDSENNLFDRLKEYQKDFCHLISRRQFNDRRKNTYHLCEMIRKRIAKAMDGAEEYFCVDSKPIEVCRLSRGKRCKMGKDEPDKSPAFGYCATQGVYYYGYKLHAVCGLRGVIHSFDLTAANVHDIHYMKDVKFEFSECSILADRAYLSAELQQDLFSSAHIKLEVPYRLNMKTWKPAFKPYAKARKRIETCFSQLCDHLMLIRNYAKQTTGLFARITAKISTFTVLQYINYINDRPLGHVKYALN</sequence>
<evidence type="ECO:0000259" key="1">
    <source>
        <dbReference type="Pfam" id="PF01609"/>
    </source>
</evidence>
<dbReference type="EMBL" id="UGTP01000001">
    <property type="protein sequence ID" value="SUC11430.1"/>
    <property type="molecule type" value="Genomic_DNA"/>
</dbReference>
<organism evidence="7 9">
    <name type="scientific">Prevotella pallens</name>
    <dbReference type="NCBI Taxonomy" id="60133"/>
    <lineage>
        <taxon>Bacteria</taxon>
        <taxon>Pseudomonadati</taxon>
        <taxon>Bacteroidota</taxon>
        <taxon>Bacteroidia</taxon>
        <taxon>Bacteroidales</taxon>
        <taxon>Prevotellaceae</taxon>
        <taxon>Prevotella</taxon>
    </lineage>
</organism>
<evidence type="ECO:0000313" key="9">
    <source>
        <dbReference type="Proteomes" id="UP000254235"/>
    </source>
</evidence>
<dbReference type="EMBL" id="UGTP01000005">
    <property type="protein sequence ID" value="SUC38062.1"/>
    <property type="molecule type" value="Genomic_DNA"/>
</dbReference>
<dbReference type="GO" id="GO:0003677">
    <property type="term" value="F:DNA binding"/>
    <property type="evidence" value="ECO:0007669"/>
    <property type="project" value="InterPro"/>
</dbReference>
<dbReference type="EMBL" id="UGTP01000001">
    <property type="protein sequence ID" value="SUC12579.1"/>
    <property type="molecule type" value="Genomic_DNA"/>
</dbReference>
<feature type="domain" description="Transposase IS4-like" evidence="1">
    <location>
        <begin position="136"/>
        <end position="300"/>
    </location>
</feature>
<accession>A0A379GAX1</accession>
<evidence type="ECO:0000313" key="6">
    <source>
        <dbReference type="EMBL" id="SUC12579.1"/>
    </source>
</evidence>
<evidence type="ECO:0000313" key="8">
    <source>
        <dbReference type="EMBL" id="SUC38069.1"/>
    </source>
</evidence>
<name>A0A379GAX1_9BACT</name>
<dbReference type="Proteomes" id="UP000254235">
    <property type="component" value="Unassembled WGS sequence"/>
</dbReference>
<evidence type="ECO:0000313" key="5">
    <source>
        <dbReference type="EMBL" id="SUC12574.1"/>
    </source>
</evidence>
<protein>
    <submittedName>
        <fullName evidence="7">Transposase DDE domain</fullName>
    </submittedName>
</protein>
<evidence type="ECO:0000313" key="4">
    <source>
        <dbReference type="EMBL" id="SUC12525.1"/>
    </source>
</evidence>
<dbReference type="AlphaFoldDB" id="A0A379GAX1"/>